<dbReference type="RefSeq" id="WP_260592253.1">
    <property type="nucleotide sequence ID" value="NZ_CP104003.1"/>
</dbReference>
<evidence type="ECO:0000313" key="1">
    <source>
        <dbReference type="EMBL" id="UWM53259.1"/>
    </source>
</evidence>
<keyword evidence="2" id="KW-1185">Reference proteome</keyword>
<reference evidence="1" key="1">
    <citation type="submission" date="2022-09" db="EMBL/GenBank/DDBJ databases">
        <title>Diverse halophilic archaea isolated from saline environments.</title>
        <authorList>
            <person name="Cui H.-L."/>
        </authorList>
    </citation>
    <scope>NUCLEOTIDE SEQUENCE</scope>
    <source>
        <strain evidence="1">ZS-35-S2</strain>
    </source>
</reference>
<evidence type="ECO:0000313" key="2">
    <source>
        <dbReference type="Proteomes" id="UP001057580"/>
    </source>
</evidence>
<gene>
    <name evidence="1" type="ORF">N0B31_14045</name>
</gene>
<dbReference type="Proteomes" id="UP001057580">
    <property type="component" value="Chromosome"/>
</dbReference>
<protein>
    <submittedName>
        <fullName evidence="1">Uncharacterized protein</fullName>
    </submittedName>
</protein>
<dbReference type="GeneID" id="74943565"/>
<name>A0A9E7R0X3_9EURY</name>
<dbReference type="AlphaFoldDB" id="A0A9E7R0X3"/>
<dbReference type="EMBL" id="CP104003">
    <property type="protein sequence ID" value="UWM53259.1"/>
    <property type="molecule type" value="Genomic_DNA"/>
</dbReference>
<sequence length="147" mass="15832">MRFPAVSGSNLAGERFALPGDLDLPALVLVAFRRHQQSTVDTWLDLVDPLAERGVATYELPTIGRYALPARWVIDGGMRAGIPDRAARERTITLYTDVRAFRDTLALPDERVVALLLDAGGEVVTRFTGARGETTAEDVATALGAAP</sequence>
<accession>A0A9E7R0X3</accession>
<organism evidence="1 2">
    <name type="scientific">Salinirubellus salinus</name>
    <dbReference type="NCBI Taxonomy" id="1364945"/>
    <lineage>
        <taxon>Archaea</taxon>
        <taxon>Methanobacteriati</taxon>
        <taxon>Methanobacteriota</taxon>
        <taxon>Stenosarchaea group</taxon>
        <taxon>Halobacteria</taxon>
        <taxon>Halobacteriales</taxon>
        <taxon>Natronomonadaceae</taxon>
        <taxon>Salinirubellus</taxon>
    </lineage>
</organism>
<proteinExistence type="predicted"/>
<dbReference type="KEGG" id="ssai:N0B31_14045"/>